<dbReference type="GeneID" id="80927076"/>
<dbReference type="RefSeq" id="XP_056085051.1">
    <property type="nucleotide sequence ID" value="XM_056231209.1"/>
</dbReference>
<protein>
    <submittedName>
        <fullName evidence="2">Uncharacterized protein</fullName>
    </submittedName>
</protein>
<evidence type="ECO:0000313" key="3">
    <source>
        <dbReference type="Proteomes" id="UP001162087"/>
    </source>
</evidence>
<keyword evidence="1" id="KW-0472">Membrane</keyword>
<dbReference type="Proteomes" id="UP001162087">
    <property type="component" value="Chromosome 15"/>
</dbReference>
<keyword evidence="1" id="KW-0812">Transmembrane</keyword>
<reference evidence="2" key="1">
    <citation type="submission" date="2022-10" db="EMBL/GenBank/DDBJ databases">
        <authorList>
            <person name="Byrne P K."/>
        </authorList>
    </citation>
    <scope>NUCLEOTIDE SEQUENCE</scope>
    <source>
        <strain evidence="2">IFO1802</strain>
    </source>
</reference>
<keyword evidence="3" id="KW-1185">Reference proteome</keyword>
<dbReference type="EMBL" id="OX365910">
    <property type="protein sequence ID" value="CAI4051272.1"/>
    <property type="molecule type" value="Genomic_DNA"/>
</dbReference>
<feature type="transmembrane region" description="Helical" evidence="1">
    <location>
        <begin position="53"/>
        <end position="74"/>
    </location>
</feature>
<accession>A0AA35J9B7</accession>
<organism evidence="2 3">
    <name type="scientific">Saccharomyces kudriavzevii (strain ATCC MYA-4449 / AS 2.2408 / CBS 8840 / NBRC 1802 / NCYC 2889)</name>
    <name type="common">Yeast</name>
    <dbReference type="NCBI Taxonomy" id="226230"/>
    <lineage>
        <taxon>Eukaryota</taxon>
        <taxon>Fungi</taxon>
        <taxon>Dikarya</taxon>
        <taxon>Ascomycota</taxon>
        <taxon>Saccharomycotina</taxon>
        <taxon>Saccharomycetes</taxon>
        <taxon>Saccharomycetales</taxon>
        <taxon>Saccharomycetaceae</taxon>
        <taxon>Saccharomyces</taxon>
    </lineage>
</organism>
<evidence type="ECO:0000313" key="2">
    <source>
        <dbReference type="EMBL" id="CAI4051272.1"/>
    </source>
</evidence>
<sequence length="82" mass="9709">MAATNNWILSNFLFLSKRCVMKMYYLVPFYIFQFNNDAGITCFLEWGGDPYQITFSLPLTGHLPFCFWLFFAYYSSYPQAIL</sequence>
<gene>
    <name evidence="2" type="primary">SKDI15G1840</name>
    <name evidence="2" type="ORF">SKDI_15G1840</name>
</gene>
<evidence type="ECO:0000256" key="1">
    <source>
        <dbReference type="SAM" id="Phobius"/>
    </source>
</evidence>
<keyword evidence="1" id="KW-1133">Transmembrane helix</keyword>
<dbReference type="AlphaFoldDB" id="A0AA35J9B7"/>
<name>A0AA35J9B7_SACK1</name>
<proteinExistence type="predicted"/>